<organism evidence="1 2">
    <name type="scientific">Ralstonia solanacearum</name>
    <name type="common">Pseudomonas solanacearum</name>
    <dbReference type="NCBI Taxonomy" id="305"/>
    <lineage>
        <taxon>Bacteria</taxon>
        <taxon>Pseudomonadati</taxon>
        <taxon>Pseudomonadota</taxon>
        <taxon>Betaproteobacteria</taxon>
        <taxon>Burkholderiales</taxon>
        <taxon>Burkholderiaceae</taxon>
        <taxon>Ralstonia</taxon>
        <taxon>Ralstonia solanacearum species complex</taxon>
    </lineage>
</organism>
<name>A0A072SV99_RALSL</name>
<dbReference type="GeneID" id="61361383"/>
<proteinExistence type="predicted"/>
<dbReference type="EMBL" id="JAIVEX010000015">
    <property type="protein sequence ID" value="MDB0524520.1"/>
    <property type="molecule type" value="Genomic_DNA"/>
</dbReference>
<evidence type="ECO:0000313" key="2">
    <source>
        <dbReference type="Proteomes" id="UP001143674"/>
    </source>
</evidence>
<dbReference type="KEGG" id="rsy:RSUY_22350"/>
<dbReference type="Proteomes" id="UP001143674">
    <property type="component" value="Unassembled WGS sequence"/>
</dbReference>
<dbReference type="AlphaFoldDB" id="A0A072SV99"/>
<protein>
    <submittedName>
        <fullName evidence="1">Uncharacterized protein</fullName>
    </submittedName>
</protein>
<gene>
    <name evidence="1" type="ORF">LBW55_23190</name>
</gene>
<reference evidence="1" key="1">
    <citation type="submission" date="2021-09" db="EMBL/GenBank/DDBJ databases">
        <title>Genomic analysis of Ralstonia spp.</title>
        <authorList>
            <person name="Aburjaile F."/>
            <person name="Ariute J.C."/>
            <person name="Pais A.K.L."/>
            <person name="Albuquerque G.M.R."/>
            <person name="Silva A.M.F."/>
            <person name="Brenig B."/>
            <person name="Azevedo V."/>
            <person name="Matiuzzi M."/>
            <person name="Ramos R."/>
            <person name="Goes-Neto A."/>
            <person name="Soares S."/>
            <person name="Iseppon A.M.B."/>
            <person name="Souza E."/>
            <person name="Gama M."/>
        </authorList>
    </citation>
    <scope>NUCLEOTIDE SEQUENCE</scope>
    <source>
        <strain evidence="1">B4</strain>
    </source>
</reference>
<dbReference type="RefSeq" id="WP_003265553.1">
    <property type="nucleotide sequence ID" value="NZ_CDLS01000001.1"/>
</dbReference>
<evidence type="ECO:0000313" key="1">
    <source>
        <dbReference type="EMBL" id="MDB0524520.1"/>
    </source>
</evidence>
<comment type="caution">
    <text evidence="1">The sequence shown here is derived from an EMBL/GenBank/DDBJ whole genome shotgun (WGS) entry which is preliminary data.</text>
</comment>
<sequence>MDANKPADLSHEMSTIGVLQGRSEMMEESIRRAQETLSAVSAQVTRQLPLLNQNVDRFVETEGMPYHEAQTLAKRHMRGEAVSSANVARAFAALLEQIEALEADQAARRRVQQQWMVSQLTYKMLYLHHTHTSQNPALSAPALRAQKGRVRARVLALLDAGRSYDDIRMADLRFDDDAGEA</sequence>
<accession>A0A072SV99</accession>